<comment type="caution">
    <text evidence="1">The sequence shown here is derived from an EMBL/GenBank/DDBJ whole genome shotgun (WGS) entry which is preliminary data.</text>
</comment>
<keyword evidence="1" id="KW-0808">Transferase</keyword>
<keyword evidence="2" id="KW-1185">Reference proteome</keyword>
<sequence length="170" mass="18219">MHDEARAAVKRLADTHGLLTHATLAACDLGGRNVNGSLRGMFATHDWTAVDSTPGNGVDVVADARTWVPDRTYDLVLCTEVFEHVKGWPAIIATAERALAPGGLLIVTCASDRRPPHGMSGGPWPEPGEHYCNVQPAELAAALADTFPRSFGLEYAYPPGDLYAWAKKTP</sequence>
<dbReference type="GO" id="GO:0032259">
    <property type="term" value="P:methylation"/>
    <property type="evidence" value="ECO:0007669"/>
    <property type="project" value="UniProtKB-KW"/>
</dbReference>
<dbReference type="Proteomes" id="UP000614047">
    <property type="component" value="Unassembled WGS sequence"/>
</dbReference>
<dbReference type="GO" id="GO:0008168">
    <property type="term" value="F:methyltransferase activity"/>
    <property type="evidence" value="ECO:0007669"/>
    <property type="project" value="UniProtKB-KW"/>
</dbReference>
<proteinExistence type="predicted"/>
<dbReference type="RefSeq" id="WP_197012462.1">
    <property type="nucleotide sequence ID" value="NZ_BAABES010000010.1"/>
</dbReference>
<name>A0A931DJV7_9ACTN</name>
<evidence type="ECO:0000313" key="2">
    <source>
        <dbReference type="Proteomes" id="UP000614047"/>
    </source>
</evidence>
<gene>
    <name evidence="1" type="ORF">IW256_004036</name>
</gene>
<dbReference type="AlphaFoldDB" id="A0A931DJV7"/>
<dbReference type="EMBL" id="JADOUA010000001">
    <property type="protein sequence ID" value="MBG6089923.1"/>
    <property type="molecule type" value="Genomic_DNA"/>
</dbReference>
<keyword evidence="1" id="KW-0489">Methyltransferase</keyword>
<dbReference type="InterPro" id="IPR029063">
    <property type="entry name" value="SAM-dependent_MTases_sf"/>
</dbReference>
<dbReference type="PROSITE" id="PS51257">
    <property type="entry name" value="PROKAR_LIPOPROTEIN"/>
    <property type="match status" value="1"/>
</dbReference>
<dbReference type="Pfam" id="PF13489">
    <property type="entry name" value="Methyltransf_23"/>
    <property type="match status" value="1"/>
</dbReference>
<organism evidence="1 2">
    <name type="scientific">Actinomadura viridis</name>
    <dbReference type="NCBI Taxonomy" id="58110"/>
    <lineage>
        <taxon>Bacteria</taxon>
        <taxon>Bacillati</taxon>
        <taxon>Actinomycetota</taxon>
        <taxon>Actinomycetes</taxon>
        <taxon>Streptosporangiales</taxon>
        <taxon>Thermomonosporaceae</taxon>
        <taxon>Actinomadura</taxon>
    </lineage>
</organism>
<dbReference type="CDD" id="cd02440">
    <property type="entry name" value="AdoMet_MTases"/>
    <property type="match status" value="1"/>
</dbReference>
<protein>
    <submittedName>
        <fullName evidence="1">SAM-dependent methyltransferase</fullName>
    </submittedName>
</protein>
<accession>A0A931DJV7</accession>
<dbReference type="SUPFAM" id="SSF53335">
    <property type="entry name" value="S-adenosyl-L-methionine-dependent methyltransferases"/>
    <property type="match status" value="1"/>
</dbReference>
<evidence type="ECO:0000313" key="1">
    <source>
        <dbReference type="EMBL" id="MBG6089923.1"/>
    </source>
</evidence>
<reference evidence="1" key="1">
    <citation type="submission" date="2020-11" db="EMBL/GenBank/DDBJ databases">
        <title>Sequencing the genomes of 1000 actinobacteria strains.</title>
        <authorList>
            <person name="Klenk H.-P."/>
        </authorList>
    </citation>
    <scope>NUCLEOTIDE SEQUENCE</scope>
    <source>
        <strain evidence="1">DSM 43175</strain>
    </source>
</reference>
<dbReference type="Gene3D" id="3.40.50.150">
    <property type="entry name" value="Vaccinia Virus protein VP39"/>
    <property type="match status" value="1"/>
</dbReference>